<sequence length="514" mass="57777">MAILRFLKNKCFSNLTSESQKNNLLFLIIVSVCSFAELNVTVSVGFLTQANLIWGIVILTLWTIGAVLLFIPALVRLYKYIMMTCWFGFTLMVIYMFNVMPSQFESIYFMLALALIYLNGRLIWYLGITATVFTVLGYMMWKDIFFPHSDVTDLNVRFGMILQVTFAMWGVTSIGKYLLGVLNKEKEDVMRKASELEKVQGLIQQTAFRLKENFDVLKGNVEISNQSSEEIRVAFHQIAIGAQSQAENISSSAMQLTEMEQLMDNLLDQVRGAANNISESLSFSHTSKEKLGLFEERMRILDEIIHETGMVVRTFTEQSKQINGIAQLITGISNQTSLLALNANIEAARAGENGRGFAVVANEVLKLAEESQKSAQGIQEILTKFKEQADIVEDRIARGEKVQEESSQMLHDILFNVEHLGNFITSLDNLMGNIVHHQENYKTKTTQIAQEVTDASSITEETSAATQEILASIEESSSRNRDSVRALHDVNDYVEELERVMNSDAAATAEETDK</sequence>
<proteinExistence type="predicted"/>
<feature type="domain" description="Methyl-accepting transducer" evidence="4">
    <location>
        <begin position="220"/>
        <end position="470"/>
    </location>
</feature>
<feature type="transmembrane region" description="Helical" evidence="3">
    <location>
        <begin position="52"/>
        <end position="71"/>
    </location>
</feature>
<keyword evidence="3" id="KW-1133">Transmembrane helix</keyword>
<feature type="transmembrane region" description="Helical" evidence="3">
    <location>
        <begin position="78"/>
        <end position="97"/>
    </location>
</feature>
<keyword evidence="3" id="KW-0472">Membrane</keyword>
<organism evidence="5 6">
    <name type="scientific">Tumebacillus amylolyticus</name>
    <dbReference type="NCBI Taxonomy" id="2801339"/>
    <lineage>
        <taxon>Bacteria</taxon>
        <taxon>Bacillati</taxon>
        <taxon>Bacillota</taxon>
        <taxon>Bacilli</taxon>
        <taxon>Bacillales</taxon>
        <taxon>Alicyclobacillaceae</taxon>
        <taxon>Tumebacillus</taxon>
    </lineage>
</organism>
<dbReference type="SMART" id="SM00283">
    <property type="entry name" value="MA"/>
    <property type="match status" value="1"/>
</dbReference>
<dbReference type="Gene3D" id="1.10.287.950">
    <property type="entry name" value="Methyl-accepting chemotaxis protein"/>
    <property type="match status" value="1"/>
</dbReference>
<keyword evidence="3" id="KW-0812">Transmembrane</keyword>
<dbReference type="SUPFAM" id="SSF58104">
    <property type="entry name" value="Methyl-accepting chemotaxis protein (MCP) signaling domain"/>
    <property type="match status" value="1"/>
</dbReference>
<feature type="transmembrane region" description="Helical" evidence="3">
    <location>
        <begin position="123"/>
        <end position="141"/>
    </location>
</feature>
<evidence type="ECO:0000259" key="4">
    <source>
        <dbReference type="PROSITE" id="PS50111"/>
    </source>
</evidence>
<comment type="caution">
    <text evidence="5">The sequence shown here is derived from an EMBL/GenBank/DDBJ whole genome shotgun (WGS) entry which is preliminary data.</text>
</comment>
<evidence type="ECO:0000256" key="3">
    <source>
        <dbReference type="SAM" id="Phobius"/>
    </source>
</evidence>
<dbReference type="InterPro" id="IPR004089">
    <property type="entry name" value="MCPsignal_dom"/>
</dbReference>
<dbReference type="Proteomes" id="UP000602284">
    <property type="component" value="Unassembled WGS sequence"/>
</dbReference>
<dbReference type="PROSITE" id="PS50111">
    <property type="entry name" value="CHEMOTAXIS_TRANSDUC_2"/>
    <property type="match status" value="1"/>
</dbReference>
<evidence type="ECO:0000256" key="2">
    <source>
        <dbReference type="PROSITE-ProRule" id="PRU00284"/>
    </source>
</evidence>
<evidence type="ECO:0000313" key="6">
    <source>
        <dbReference type="Proteomes" id="UP000602284"/>
    </source>
</evidence>
<feature type="transmembrane region" description="Helical" evidence="3">
    <location>
        <begin position="161"/>
        <end position="182"/>
    </location>
</feature>
<gene>
    <name evidence="5" type="ORF">JJB07_12760</name>
</gene>
<dbReference type="PANTHER" id="PTHR32089:SF112">
    <property type="entry name" value="LYSOZYME-LIKE PROTEIN-RELATED"/>
    <property type="match status" value="1"/>
</dbReference>
<keyword evidence="1 2" id="KW-0807">Transducer</keyword>
<dbReference type="Pfam" id="PF00015">
    <property type="entry name" value="MCPsignal"/>
    <property type="match status" value="1"/>
</dbReference>
<dbReference type="Pfam" id="PF13295">
    <property type="entry name" value="DUF4077"/>
    <property type="match status" value="1"/>
</dbReference>
<keyword evidence="6" id="KW-1185">Reference proteome</keyword>
<evidence type="ECO:0000256" key="1">
    <source>
        <dbReference type="ARBA" id="ARBA00023224"/>
    </source>
</evidence>
<dbReference type="InterPro" id="IPR025278">
    <property type="entry name" value="DUF4077"/>
</dbReference>
<protein>
    <submittedName>
        <fullName evidence="5">DUF4077 domain-containing protein</fullName>
    </submittedName>
</protein>
<dbReference type="EMBL" id="JAEQNB010000004">
    <property type="protein sequence ID" value="MBL0387510.1"/>
    <property type="molecule type" value="Genomic_DNA"/>
</dbReference>
<name>A0ABS1JB99_9BACL</name>
<reference evidence="5 6" key="1">
    <citation type="submission" date="2021-01" db="EMBL/GenBank/DDBJ databases">
        <title>Tumebacillus sp. strain ITR2 16S ribosomal RNA gene Genome sequencing and assembly.</title>
        <authorList>
            <person name="Kang M."/>
        </authorList>
    </citation>
    <scope>NUCLEOTIDE SEQUENCE [LARGE SCALE GENOMIC DNA]</scope>
    <source>
        <strain evidence="5 6">ITR2</strain>
    </source>
</reference>
<dbReference type="PANTHER" id="PTHR32089">
    <property type="entry name" value="METHYL-ACCEPTING CHEMOTAXIS PROTEIN MCPB"/>
    <property type="match status" value="1"/>
</dbReference>
<feature type="transmembrane region" description="Helical" evidence="3">
    <location>
        <begin position="24"/>
        <end position="46"/>
    </location>
</feature>
<evidence type="ECO:0000313" key="5">
    <source>
        <dbReference type="EMBL" id="MBL0387510.1"/>
    </source>
</evidence>
<accession>A0ABS1JB99</accession>
<dbReference type="RefSeq" id="WP_201635599.1">
    <property type="nucleotide sequence ID" value="NZ_JAEQNB010000004.1"/>
</dbReference>